<evidence type="ECO:0000256" key="1">
    <source>
        <dbReference type="SAM" id="MobiDB-lite"/>
    </source>
</evidence>
<evidence type="ECO:0000313" key="3">
    <source>
        <dbReference type="Proteomes" id="UP000053669"/>
    </source>
</evidence>
<feature type="region of interest" description="Disordered" evidence="1">
    <location>
        <begin position="81"/>
        <end position="119"/>
    </location>
</feature>
<sequence length="119" mass="12827">MCCEGGAHGATAHPFSTKGHTLMNQTPGWTAVPDAAAGRGAIRQHFDRGVHPATLRPLARDFQCGDCAFLTSRQVDDGPPRLKCSRKATRRRGPDLKRNFPACDVYQPAPDSTAGADQR</sequence>
<dbReference type="Proteomes" id="UP000053669">
    <property type="component" value="Unassembled WGS sequence"/>
</dbReference>
<dbReference type="EMBL" id="LMWU01000070">
    <property type="protein sequence ID" value="KUN57573.1"/>
    <property type="molecule type" value="Genomic_DNA"/>
</dbReference>
<dbReference type="AlphaFoldDB" id="A0A101RL66"/>
<gene>
    <name evidence="2" type="ORF">AQJ46_46765</name>
</gene>
<comment type="caution">
    <text evidence="2">The sequence shown here is derived from an EMBL/GenBank/DDBJ whole genome shotgun (WGS) entry which is preliminary data.</text>
</comment>
<name>A0A101RL66_9ACTN</name>
<evidence type="ECO:0000313" key="2">
    <source>
        <dbReference type="EMBL" id="KUN57573.1"/>
    </source>
</evidence>
<organism evidence="2 3">
    <name type="scientific">Streptomyces canus</name>
    <dbReference type="NCBI Taxonomy" id="58343"/>
    <lineage>
        <taxon>Bacteria</taxon>
        <taxon>Bacillati</taxon>
        <taxon>Actinomycetota</taxon>
        <taxon>Actinomycetes</taxon>
        <taxon>Kitasatosporales</taxon>
        <taxon>Streptomycetaceae</taxon>
        <taxon>Streptomyces</taxon>
        <taxon>Streptomyces aurantiacus group</taxon>
    </lineage>
</organism>
<reference evidence="2 3" key="1">
    <citation type="submission" date="2015-10" db="EMBL/GenBank/DDBJ databases">
        <title>Draft genome sequence of Streptomyces canus DSM 40017, type strain for the species Streptomyces canus.</title>
        <authorList>
            <person name="Ruckert C."/>
            <person name="Winkler A."/>
            <person name="Kalinowski J."/>
            <person name="Kampfer P."/>
            <person name="Glaeser S."/>
        </authorList>
    </citation>
    <scope>NUCLEOTIDE SEQUENCE [LARGE SCALE GENOMIC DNA]</scope>
    <source>
        <strain evidence="2 3">DSM 40017</strain>
    </source>
</reference>
<proteinExistence type="predicted"/>
<dbReference type="STRING" id="58343.AQJ46_46765"/>
<protein>
    <submittedName>
        <fullName evidence="2">Uncharacterized protein</fullName>
    </submittedName>
</protein>
<accession>A0A101RL66</accession>